<reference evidence="5" key="1">
    <citation type="submission" date="2023-10" db="EMBL/GenBank/DDBJ databases">
        <authorList>
            <person name="Domelevo Entfellner J.-B."/>
        </authorList>
    </citation>
    <scope>NUCLEOTIDE SEQUENCE</scope>
</reference>
<dbReference type="PANTHER" id="PTHR14150">
    <property type="entry name" value="U3 SMALL NUCLEOLAR RNA-ASSOCIATED PROTEIN 14"/>
    <property type="match status" value="1"/>
</dbReference>
<sequence length="150" mass="17451">MKRKERDGGTRRSQKLKTKKPNTQRQKRGPRLPSSLQKHIDSLNPTTSLDSVDSDDHDDLYEYEEERAEEESRKNKRYDPASVNDDFSEEIEDENVQSDDESEDNDYIGTKRDENVPSDDSGEEDDERHARMLQAITGLHREAFEGKNFC</sequence>
<keyword evidence="2" id="KW-0597">Phosphoprotein</keyword>
<keyword evidence="3" id="KW-0539">Nucleus</keyword>
<evidence type="ECO:0000256" key="3">
    <source>
        <dbReference type="ARBA" id="ARBA00023242"/>
    </source>
</evidence>
<comment type="subcellular location">
    <subcellularLocation>
        <location evidence="1">Nucleus</location>
        <location evidence="1">Nucleolus</location>
    </subcellularLocation>
</comment>
<feature type="compositionally biased region" description="Basic residues" evidence="4">
    <location>
        <begin position="12"/>
        <end position="30"/>
    </location>
</feature>
<evidence type="ECO:0000256" key="1">
    <source>
        <dbReference type="ARBA" id="ARBA00004604"/>
    </source>
</evidence>
<feature type="compositionally biased region" description="Acidic residues" evidence="4">
    <location>
        <begin position="52"/>
        <end position="69"/>
    </location>
</feature>
<feature type="compositionally biased region" description="Acidic residues" evidence="4">
    <location>
        <begin position="86"/>
        <end position="106"/>
    </location>
</feature>
<feature type="compositionally biased region" description="Basic and acidic residues" evidence="4">
    <location>
        <begin position="1"/>
        <end position="10"/>
    </location>
</feature>
<dbReference type="InterPro" id="IPR006709">
    <property type="entry name" value="SSU_processome_Utp14"/>
</dbReference>
<protein>
    <submittedName>
        <fullName evidence="5">Uncharacterized protein</fullName>
    </submittedName>
</protein>
<evidence type="ECO:0000313" key="6">
    <source>
        <dbReference type="Proteomes" id="UP001189624"/>
    </source>
</evidence>
<feature type="region of interest" description="Disordered" evidence="4">
    <location>
        <begin position="1"/>
        <end position="128"/>
    </location>
</feature>
<feature type="compositionally biased region" description="Basic and acidic residues" evidence="4">
    <location>
        <begin position="70"/>
        <end position="79"/>
    </location>
</feature>
<evidence type="ECO:0000256" key="2">
    <source>
        <dbReference type="ARBA" id="ARBA00022553"/>
    </source>
</evidence>
<dbReference type="Proteomes" id="UP001189624">
    <property type="component" value="Chromosome 1"/>
</dbReference>
<dbReference type="GO" id="GO:0006364">
    <property type="term" value="P:rRNA processing"/>
    <property type="evidence" value="ECO:0007669"/>
    <property type="project" value="InterPro"/>
</dbReference>
<evidence type="ECO:0000313" key="5">
    <source>
        <dbReference type="EMBL" id="CAJ1877399.1"/>
    </source>
</evidence>
<keyword evidence="6" id="KW-1185">Reference proteome</keyword>
<dbReference type="AlphaFoldDB" id="A0AA86RQ26"/>
<evidence type="ECO:0000256" key="4">
    <source>
        <dbReference type="SAM" id="MobiDB-lite"/>
    </source>
</evidence>
<organism evidence="5 6">
    <name type="scientific">Sphenostylis stenocarpa</name>
    <dbReference type="NCBI Taxonomy" id="92480"/>
    <lineage>
        <taxon>Eukaryota</taxon>
        <taxon>Viridiplantae</taxon>
        <taxon>Streptophyta</taxon>
        <taxon>Embryophyta</taxon>
        <taxon>Tracheophyta</taxon>
        <taxon>Spermatophyta</taxon>
        <taxon>Magnoliopsida</taxon>
        <taxon>eudicotyledons</taxon>
        <taxon>Gunneridae</taxon>
        <taxon>Pentapetalae</taxon>
        <taxon>rosids</taxon>
        <taxon>fabids</taxon>
        <taxon>Fabales</taxon>
        <taxon>Fabaceae</taxon>
        <taxon>Papilionoideae</taxon>
        <taxon>50 kb inversion clade</taxon>
        <taxon>NPAAA clade</taxon>
        <taxon>indigoferoid/millettioid clade</taxon>
        <taxon>Phaseoleae</taxon>
        <taxon>Sphenostylis</taxon>
    </lineage>
</organism>
<dbReference type="GO" id="GO:0032040">
    <property type="term" value="C:small-subunit processome"/>
    <property type="evidence" value="ECO:0007669"/>
    <property type="project" value="InterPro"/>
</dbReference>
<name>A0AA86RQ26_9FABA</name>
<proteinExistence type="predicted"/>
<dbReference type="PANTHER" id="PTHR14150:SF12">
    <property type="entry name" value="U3 SMALL NUCLEOLAR RNA-ASSOCIATED PROTEIN 14 HOMOLOG A"/>
    <property type="match status" value="1"/>
</dbReference>
<feature type="compositionally biased region" description="Acidic residues" evidence="4">
    <location>
        <begin position="116"/>
        <end position="126"/>
    </location>
</feature>
<dbReference type="Gramene" id="rna-AYBTSS11_LOCUS2588">
    <property type="protein sequence ID" value="CAJ1877399.1"/>
    <property type="gene ID" value="gene-AYBTSS11_LOCUS2588"/>
</dbReference>
<accession>A0AA86RQ26</accession>
<gene>
    <name evidence="5" type="ORF">AYBTSS11_LOCUS2588</name>
</gene>
<dbReference type="EMBL" id="OY731398">
    <property type="protein sequence ID" value="CAJ1877399.1"/>
    <property type="molecule type" value="Genomic_DNA"/>
</dbReference>